<evidence type="ECO:0000313" key="2">
    <source>
        <dbReference type="Proteomes" id="UP001519332"/>
    </source>
</evidence>
<gene>
    <name evidence="1" type="ORF">JOF56_011406</name>
</gene>
<accession>A0ABS4U320</accession>
<dbReference type="Proteomes" id="UP001519332">
    <property type="component" value="Unassembled WGS sequence"/>
</dbReference>
<sequence>MDGLAVLAREPGERQAEHCLAWIDALAGEGRDADAAAAVRESLSMVTAAGHGRARIADQLASLTGLLDARREAWRAEPTSLRLRALYEAAPDPVAVMAAESARPEANVDGGLRVELLLLAGEVDQAVPLLGGADSYEVLPVLLPYLLAAGSAAISQPDWTGSVLAKLFGAMDCRWGQIPPMPPARLPDLLLCGLADQPPRSQWLAIAGAAVEHVIGQIVTTRQQSRYGEAATLAVCHAEALAWSGGDGAAQLESVFYAYPRHRAFKDQLRKALARSAKMTAATGGVL</sequence>
<reference evidence="1 2" key="1">
    <citation type="submission" date="2021-03" db="EMBL/GenBank/DDBJ databases">
        <title>Sequencing the genomes of 1000 actinobacteria strains.</title>
        <authorList>
            <person name="Klenk H.-P."/>
        </authorList>
    </citation>
    <scope>NUCLEOTIDE SEQUENCE [LARGE SCALE GENOMIC DNA]</scope>
    <source>
        <strain evidence="1 2">DSM 46670</strain>
    </source>
</reference>
<name>A0ABS4U320_9PSEU</name>
<proteinExistence type="predicted"/>
<organism evidence="1 2">
    <name type="scientific">Kibdelosporangium banguiense</name>
    <dbReference type="NCBI Taxonomy" id="1365924"/>
    <lineage>
        <taxon>Bacteria</taxon>
        <taxon>Bacillati</taxon>
        <taxon>Actinomycetota</taxon>
        <taxon>Actinomycetes</taxon>
        <taxon>Pseudonocardiales</taxon>
        <taxon>Pseudonocardiaceae</taxon>
        <taxon>Kibdelosporangium</taxon>
    </lineage>
</organism>
<keyword evidence="2" id="KW-1185">Reference proteome</keyword>
<protein>
    <submittedName>
        <fullName evidence="1">Uncharacterized protein</fullName>
    </submittedName>
</protein>
<evidence type="ECO:0000313" key="1">
    <source>
        <dbReference type="EMBL" id="MBP2331021.1"/>
    </source>
</evidence>
<dbReference type="RefSeq" id="WP_209647670.1">
    <property type="nucleotide sequence ID" value="NZ_JAGINW010000001.1"/>
</dbReference>
<dbReference type="EMBL" id="JAGINW010000001">
    <property type="protein sequence ID" value="MBP2331021.1"/>
    <property type="molecule type" value="Genomic_DNA"/>
</dbReference>
<comment type="caution">
    <text evidence="1">The sequence shown here is derived from an EMBL/GenBank/DDBJ whole genome shotgun (WGS) entry which is preliminary data.</text>
</comment>